<feature type="domain" description="CxC2-like cysteine cluster KDZ transposase-associated" evidence="1">
    <location>
        <begin position="26"/>
        <end position="133"/>
    </location>
</feature>
<dbReference type="AlphaFoldDB" id="A0AAD4BB39"/>
<name>A0AAD4BB39_BOLED</name>
<reference evidence="2" key="1">
    <citation type="submission" date="2019-10" db="EMBL/GenBank/DDBJ databases">
        <authorList>
            <consortium name="DOE Joint Genome Institute"/>
            <person name="Kuo A."/>
            <person name="Miyauchi S."/>
            <person name="Kiss E."/>
            <person name="Drula E."/>
            <person name="Kohler A."/>
            <person name="Sanchez-Garcia M."/>
            <person name="Andreopoulos B."/>
            <person name="Barry K.W."/>
            <person name="Bonito G."/>
            <person name="Buee M."/>
            <person name="Carver A."/>
            <person name="Chen C."/>
            <person name="Cichocki N."/>
            <person name="Clum A."/>
            <person name="Culley D."/>
            <person name="Crous P.W."/>
            <person name="Fauchery L."/>
            <person name="Girlanda M."/>
            <person name="Hayes R."/>
            <person name="Keri Z."/>
            <person name="LaButti K."/>
            <person name="Lipzen A."/>
            <person name="Lombard V."/>
            <person name="Magnuson J."/>
            <person name="Maillard F."/>
            <person name="Morin E."/>
            <person name="Murat C."/>
            <person name="Nolan M."/>
            <person name="Ohm R."/>
            <person name="Pangilinan J."/>
            <person name="Pereira M."/>
            <person name="Perotto S."/>
            <person name="Peter M."/>
            <person name="Riley R."/>
            <person name="Sitrit Y."/>
            <person name="Stielow B."/>
            <person name="Szollosi G."/>
            <person name="Zifcakova L."/>
            <person name="Stursova M."/>
            <person name="Spatafora J.W."/>
            <person name="Tedersoo L."/>
            <person name="Vaario L.-M."/>
            <person name="Yamada A."/>
            <person name="Yan M."/>
            <person name="Wang P."/>
            <person name="Xu J."/>
            <person name="Bruns T."/>
            <person name="Baldrian P."/>
            <person name="Vilgalys R."/>
            <person name="Henrissat B."/>
            <person name="Grigoriev I.V."/>
            <person name="Hibbett D."/>
            <person name="Nagy L.G."/>
            <person name="Martin F.M."/>
        </authorList>
    </citation>
    <scope>NUCLEOTIDE SEQUENCE</scope>
    <source>
        <strain evidence="2">BED1</strain>
    </source>
</reference>
<dbReference type="EMBL" id="WHUW01000318">
    <property type="protein sequence ID" value="KAF8415529.1"/>
    <property type="molecule type" value="Genomic_DNA"/>
</dbReference>
<proteinExistence type="predicted"/>
<evidence type="ECO:0000313" key="2">
    <source>
        <dbReference type="EMBL" id="KAF8415529.1"/>
    </source>
</evidence>
<dbReference type="InterPro" id="IPR041457">
    <property type="entry name" value="CxC2_KDZ-assoc"/>
</dbReference>
<dbReference type="PANTHER" id="PTHR33096">
    <property type="entry name" value="CXC2 DOMAIN-CONTAINING PROTEIN"/>
    <property type="match status" value="1"/>
</dbReference>
<evidence type="ECO:0000259" key="1">
    <source>
        <dbReference type="Pfam" id="PF18803"/>
    </source>
</evidence>
<gene>
    <name evidence="2" type="ORF">L210DRAFT_3616587</name>
</gene>
<keyword evidence="3" id="KW-1185">Reference proteome</keyword>
<dbReference type="Pfam" id="PF18803">
    <property type="entry name" value="CxC2"/>
    <property type="match status" value="1"/>
</dbReference>
<accession>A0AAD4BB39</accession>
<dbReference type="InterPro" id="IPR040521">
    <property type="entry name" value="KDZ"/>
</dbReference>
<sequence>MVMGMYPQPIPTLRKWQGSYWIHTSLKDLGLVIQLGHPTGSPCCLPKPPHSDDFVIVHGNGIHSVTLRLCGCETAATPTQQLLRYRLFPASTDKPRTAATFSVLEEYHLLSLESKVSAHHYYTSLTRRSDNTGLSPPKERYEQFMRMAREWRHLKMLKRSGRGHDPRGANGTKQGECAILCPACPQPGKNLPEDWDKMPKDKEWLYALFLAIDANFRLKRRAVSQDAVDPSLSKGWSYFVEEEPYKLYLHDRAGIAQEKSTCSSHDAVNAADTKSAKGLAATGVGSICCARHEMKFPGGVGDLQKGERYTNMDYLFFSVLRNTTLKSFNVSYDIACQWTRHLWERMNTLPRSMHFPYEEKKITAFVPKFHLPAHIPECHWKYSFNFIKGVGRTDGEAPERGWSTLNAAASSTKEMGPGHRRDTLDDLIGDSNWKKFIGFGESILLKLKEAVPERSEHQDDLREFEASLSEQYGTQLTKWKQDIEAWENDMSKPNPFEVKSHFIIQASVRLQLAMDDARVTSISLHPDITASVLISTGIDLENQQRRLRLDSKKLGRHATEHQKLQHQKRCNVLMRRIEAWCSVQVLYMPRVASLRATDSQEREVVRLPPAEELPLWLPSALASKIPCDVNLQEIKWKLCIGQAYDALEELRQALRSQSYMIRFKDRFLRGQGANTRARNSLKLVDAKVDASSDRYRAAYGALLALSPLLQVGKTSGWNSTLRFLKDDDARAMTAGTEGRSSEGRRRVSWIWLVCGYGERTVESNADQDQQNAIRVEWCKARARAYRWAEEVELLVEEQRRVLQFLRWEESWWFGKQATVATDNPALEEGLKAYALRQAALRHDLEKRFTHLWRDSQRFIALGTEDNTIANDAVALLSMTTSDSGI</sequence>
<dbReference type="Proteomes" id="UP001194468">
    <property type="component" value="Unassembled WGS sequence"/>
</dbReference>
<reference evidence="2" key="2">
    <citation type="journal article" date="2020" name="Nat. Commun.">
        <title>Large-scale genome sequencing of mycorrhizal fungi provides insights into the early evolution of symbiotic traits.</title>
        <authorList>
            <person name="Miyauchi S."/>
            <person name="Kiss E."/>
            <person name="Kuo A."/>
            <person name="Drula E."/>
            <person name="Kohler A."/>
            <person name="Sanchez-Garcia M."/>
            <person name="Morin E."/>
            <person name="Andreopoulos B."/>
            <person name="Barry K.W."/>
            <person name="Bonito G."/>
            <person name="Buee M."/>
            <person name="Carver A."/>
            <person name="Chen C."/>
            <person name="Cichocki N."/>
            <person name="Clum A."/>
            <person name="Culley D."/>
            <person name="Crous P.W."/>
            <person name="Fauchery L."/>
            <person name="Girlanda M."/>
            <person name="Hayes R.D."/>
            <person name="Keri Z."/>
            <person name="LaButti K."/>
            <person name="Lipzen A."/>
            <person name="Lombard V."/>
            <person name="Magnuson J."/>
            <person name="Maillard F."/>
            <person name="Murat C."/>
            <person name="Nolan M."/>
            <person name="Ohm R.A."/>
            <person name="Pangilinan J."/>
            <person name="Pereira M.F."/>
            <person name="Perotto S."/>
            <person name="Peter M."/>
            <person name="Pfister S."/>
            <person name="Riley R."/>
            <person name="Sitrit Y."/>
            <person name="Stielow J.B."/>
            <person name="Szollosi G."/>
            <person name="Zifcakova L."/>
            <person name="Stursova M."/>
            <person name="Spatafora J.W."/>
            <person name="Tedersoo L."/>
            <person name="Vaario L.M."/>
            <person name="Yamada A."/>
            <person name="Yan M."/>
            <person name="Wang P."/>
            <person name="Xu J."/>
            <person name="Bruns T."/>
            <person name="Baldrian P."/>
            <person name="Vilgalys R."/>
            <person name="Dunand C."/>
            <person name="Henrissat B."/>
            <person name="Grigoriev I.V."/>
            <person name="Hibbett D."/>
            <person name="Nagy L.G."/>
            <person name="Martin F.M."/>
        </authorList>
    </citation>
    <scope>NUCLEOTIDE SEQUENCE</scope>
    <source>
        <strain evidence="2">BED1</strain>
    </source>
</reference>
<evidence type="ECO:0000313" key="3">
    <source>
        <dbReference type="Proteomes" id="UP001194468"/>
    </source>
</evidence>
<dbReference type="Pfam" id="PF18758">
    <property type="entry name" value="KDZ"/>
    <property type="match status" value="1"/>
</dbReference>
<comment type="caution">
    <text evidence="2">The sequence shown here is derived from an EMBL/GenBank/DDBJ whole genome shotgun (WGS) entry which is preliminary data.</text>
</comment>
<organism evidence="2 3">
    <name type="scientific">Boletus edulis BED1</name>
    <dbReference type="NCBI Taxonomy" id="1328754"/>
    <lineage>
        <taxon>Eukaryota</taxon>
        <taxon>Fungi</taxon>
        <taxon>Dikarya</taxon>
        <taxon>Basidiomycota</taxon>
        <taxon>Agaricomycotina</taxon>
        <taxon>Agaricomycetes</taxon>
        <taxon>Agaricomycetidae</taxon>
        <taxon>Boletales</taxon>
        <taxon>Boletineae</taxon>
        <taxon>Boletaceae</taxon>
        <taxon>Boletoideae</taxon>
        <taxon>Boletus</taxon>
    </lineage>
</organism>
<dbReference type="PANTHER" id="PTHR33096:SF1">
    <property type="entry name" value="CXC1-LIKE CYSTEINE CLUSTER ASSOCIATED WITH KDZ TRANSPOSASES DOMAIN-CONTAINING PROTEIN"/>
    <property type="match status" value="1"/>
</dbReference>
<protein>
    <recommendedName>
        <fullName evidence="1">CxC2-like cysteine cluster KDZ transposase-associated domain-containing protein</fullName>
    </recommendedName>
</protein>